<comment type="similarity">
    <text evidence="1">Belongs to the AHA1 family.</text>
</comment>
<dbReference type="OrthoDB" id="9805228at2"/>
<dbReference type="EMBL" id="CP046904">
    <property type="protein sequence ID" value="QGZ40389.1"/>
    <property type="molecule type" value="Genomic_DNA"/>
</dbReference>
<dbReference type="SUPFAM" id="SSF55961">
    <property type="entry name" value="Bet v1-like"/>
    <property type="match status" value="1"/>
</dbReference>
<evidence type="ECO:0000313" key="6">
    <source>
        <dbReference type="Proteomes" id="UP000437862"/>
    </source>
</evidence>
<accession>A0A562PMY4</accession>
<proteinExistence type="inferred from homology"/>
<dbReference type="RefSeq" id="WP_145876808.1">
    <property type="nucleotide sequence ID" value="NZ_CP046904.1"/>
</dbReference>
<keyword evidence="6" id="KW-1185">Reference proteome</keyword>
<gene>
    <name evidence="3" type="ORF">GO485_15900</name>
    <name evidence="4" type="ORF">IP92_03252</name>
</gene>
<dbReference type="Proteomes" id="UP000315112">
    <property type="component" value="Unassembled WGS sequence"/>
</dbReference>
<name>A0A562PMY4_9BURK</name>
<dbReference type="AlphaFoldDB" id="A0A562PMY4"/>
<evidence type="ECO:0000256" key="1">
    <source>
        <dbReference type="ARBA" id="ARBA00006817"/>
    </source>
</evidence>
<dbReference type="Proteomes" id="UP000437862">
    <property type="component" value="Chromosome"/>
</dbReference>
<dbReference type="Pfam" id="PF08327">
    <property type="entry name" value="AHSA1"/>
    <property type="match status" value="1"/>
</dbReference>
<reference evidence="3 6" key="3">
    <citation type="submission" date="2019-12" db="EMBL/GenBank/DDBJ databases">
        <title>Draft Genome Sequences of Six Type Strains of the Genus Massilia.</title>
        <authorList>
            <person name="Miess H."/>
            <person name="Frediansyah A."/>
            <person name="Goeker M."/>
            <person name="Gross H."/>
        </authorList>
    </citation>
    <scope>NUCLEOTIDE SEQUENCE [LARGE SCALE GENOMIC DNA]</scope>
    <source>
        <strain evidence="3 6">DSM 26639</strain>
    </source>
</reference>
<dbReference type="InterPro" id="IPR023393">
    <property type="entry name" value="START-like_dom_sf"/>
</dbReference>
<evidence type="ECO:0000313" key="5">
    <source>
        <dbReference type="Proteomes" id="UP000315112"/>
    </source>
</evidence>
<protein>
    <submittedName>
        <fullName evidence="3">ATPase</fullName>
    </submittedName>
    <submittedName>
        <fullName evidence="4">Uncharacterized protein YndB with AHSA1/START domain</fullName>
    </submittedName>
</protein>
<feature type="domain" description="Activator of Hsp90 ATPase homologue 1/2-like C-terminal" evidence="2">
    <location>
        <begin position="19"/>
        <end position="154"/>
    </location>
</feature>
<evidence type="ECO:0000313" key="3">
    <source>
        <dbReference type="EMBL" id="QGZ40389.1"/>
    </source>
</evidence>
<evidence type="ECO:0000313" key="4">
    <source>
        <dbReference type="EMBL" id="TWI45822.1"/>
    </source>
</evidence>
<organism evidence="4 5">
    <name type="scientific">Pseudoduganella flava</name>
    <dbReference type="NCBI Taxonomy" id="871742"/>
    <lineage>
        <taxon>Bacteria</taxon>
        <taxon>Pseudomonadati</taxon>
        <taxon>Pseudomonadota</taxon>
        <taxon>Betaproteobacteria</taxon>
        <taxon>Burkholderiales</taxon>
        <taxon>Oxalobacteraceae</taxon>
        <taxon>Telluria group</taxon>
        <taxon>Pseudoduganella</taxon>
    </lineage>
</organism>
<dbReference type="InterPro" id="IPR013538">
    <property type="entry name" value="ASHA1/2-like_C"/>
</dbReference>
<dbReference type="CDD" id="cd08900">
    <property type="entry name" value="SRPBCC_CalC_Aha1-like_7"/>
    <property type="match status" value="1"/>
</dbReference>
<dbReference type="EMBL" id="VLKW01000006">
    <property type="protein sequence ID" value="TWI45822.1"/>
    <property type="molecule type" value="Genomic_DNA"/>
</dbReference>
<sequence length="155" mass="17386">MNVSPIFHGSFVIERRYPVPPARVFAAWTDPALKSRWFVGPAGWQQIERTLDVRPGGSEILHGRFAERALETKFTARYHHVVPDARLVYIYDMHLNGAHHSASLATVEFIADGAGTLQRFHEQVAFLDGTTADQGVPSREHGTAAHLDRLTQLFQ</sequence>
<evidence type="ECO:0000259" key="2">
    <source>
        <dbReference type="Pfam" id="PF08327"/>
    </source>
</evidence>
<dbReference type="Gene3D" id="3.30.530.20">
    <property type="match status" value="1"/>
</dbReference>
<reference evidence="4 5" key="1">
    <citation type="journal article" date="2015" name="Stand. Genomic Sci.">
        <title>Genomic Encyclopedia of Bacterial and Archaeal Type Strains, Phase III: the genomes of soil and plant-associated and newly described type strains.</title>
        <authorList>
            <person name="Whitman W.B."/>
            <person name="Woyke T."/>
            <person name="Klenk H.P."/>
            <person name="Zhou Y."/>
            <person name="Lilburn T.G."/>
            <person name="Beck B.J."/>
            <person name="De Vos P."/>
            <person name="Vandamme P."/>
            <person name="Eisen J.A."/>
            <person name="Garrity G."/>
            <person name="Hugenholtz P."/>
            <person name="Kyrpides N.C."/>
        </authorList>
    </citation>
    <scope>NUCLEOTIDE SEQUENCE [LARGE SCALE GENOMIC DNA]</scope>
    <source>
        <strain evidence="4 5">CGMCC 1.10685</strain>
    </source>
</reference>
<reference evidence="4" key="2">
    <citation type="submission" date="2019-07" db="EMBL/GenBank/DDBJ databases">
        <authorList>
            <person name="Whitman W."/>
            <person name="Huntemann M."/>
            <person name="Clum A."/>
            <person name="Pillay M."/>
            <person name="Palaniappan K."/>
            <person name="Varghese N."/>
            <person name="Mikhailova N."/>
            <person name="Stamatis D."/>
            <person name="Reddy T."/>
            <person name="Daum C."/>
            <person name="Shapiro N."/>
            <person name="Ivanova N."/>
            <person name="Kyrpides N."/>
            <person name="Woyke T."/>
        </authorList>
    </citation>
    <scope>NUCLEOTIDE SEQUENCE</scope>
    <source>
        <strain evidence="4">CGMCC 1.10685</strain>
    </source>
</reference>